<dbReference type="AlphaFoldDB" id="A0A2G9ZLJ5"/>
<reference evidence="2 3" key="1">
    <citation type="submission" date="2017-09" db="EMBL/GenBank/DDBJ databases">
        <title>Depth-based differentiation of microbial function through sediment-hosted aquifers and enrichment of novel symbionts in the deep terrestrial subsurface.</title>
        <authorList>
            <person name="Probst A.J."/>
            <person name="Ladd B."/>
            <person name="Jarett J.K."/>
            <person name="Geller-Mcgrath D.E."/>
            <person name="Sieber C.M."/>
            <person name="Emerson J.B."/>
            <person name="Anantharaman K."/>
            <person name="Thomas B.C."/>
            <person name="Malmstrom R."/>
            <person name="Stieglmeier M."/>
            <person name="Klingl A."/>
            <person name="Woyke T."/>
            <person name="Ryan C.M."/>
            <person name="Banfield J.F."/>
        </authorList>
    </citation>
    <scope>NUCLEOTIDE SEQUENCE [LARGE SCALE GENOMIC DNA]</scope>
    <source>
        <strain evidence="2">CG23_combo_of_CG06-09_8_20_14_all_49_15</strain>
    </source>
</reference>
<protein>
    <submittedName>
        <fullName evidence="2">Uncharacterized protein</fullName>
    </submittedName>
</protein>
<sequence length="125" mass="13675">MSNLLNNDFPSSADDLKPDQAVWPEQEPPDPEKIQRPPGAAAPETEEAGLLPPVYGKTALPPSSAALEPLFPKPKILPVLAATEKIQLADLRKKIPALKPVQPEDNFAGRFRAKLKKILAQRRGR</sequence>
<feature type="compositionally biased region" description="Polar residues" evidence="1">
    <location>
        <begin position="1"/>
        <end position="10"/>
    </location>
</feature>
<gene>
    <name evidence="2" type="ORF">COX22_01050</name>
</gene>
<evidence type="ECO:0000256" key="1">
    <source>
        <dbReference type="SAM" id="MobiDB-lite"/>
    </source>
</evidence>
<organism evidence="2 3">
    <name type="scientific">Candidatus Falkowbacteria bacterium CG23_combo_of_CG06-09_8_20_14_all_49_15</name>
    <dbReference type="NCBI Taxonomy" id="1974572"/>
    <lineage>
        <taxon>Bacteria</taxon>
        <taxon>Candidatus Falkowiibacteriota</taxon>
    </lineage>
</organism>
<evidence type="ECO:0000313" key="2">
    <source>
        <dbReference type="EMBL" id="PIP34046.1"/>
    </source>
</evidence>
<proteinExistence type="predicted"/>
<feature type="region of interest" description="Disordered" evidence="1">
    <location>
        <begin position="1"/>
        <end position="56"/>
    </location>
</feature>
<comment type="caution">
    <text evidence="2">The sequence shown here is derived from an EMBL/GenBank/DDBJ whole genome shotgun (WGS) entry which is preliminary data.</text>
</comment>
<name>A0A2G9ZLJ5_9BACT</name>
<feature type="compositionally biased region" description="Low complexity" evidence="1">
    <location>
        <begin position="37"/>
        <end position="53"/>
    </location>
</feature>
<dbReference type="EMBL" id="PCSD01000023">
    <property type="protein sequence ID" value="PIP34046.1"/>
    <property type="molecule type" value="Genomic_DNA"/>
</dbReference>
<evidence type="ECO:0000313" key="3">
    <source>
        <dbReference type="Proteomes" id="UP000230729"/>
    </source>
</evidence>
<dbReference type="Proteomes" id="UP000230729">
    <property type="component" value="Unassembled WGS sequence"/>
</dbReference>
<accession>A0A2G9ZLJ5</accession>